<dbReference type="Proteomes" id="UP000284892">
    <property type="component" value="Unassembled WGS sequence"/>
</dbReference>
<feature type="chain" id="PRO_5018987971" evidence="2">
    <location>
        <begin position="23"/>
        <end position="442"/>
    </location>
</feature>
<dbReference type="AlphaFoldDB" id="A0A420DXY7"/>
<dbReference type="EMBL" id="RAQJ01000001">
    <property type="protein sequence ID" value="RKE99083.1"/>
    <property type="molecule type" value="Genomic_DNA"/>
</dbReference>
<dbReference type="Pfam" id="PF13517">
    <property type="entry name" value="FG-GAP_3"/>
    <property type="match status" value="2"/>
</dbReference>
<dbReference type="PANTHER" id="PTHR44103:SF1">
    <property type="entry name" value="PROPROTEIN CONVERTASE P"/>
    <property type="match status" value="1"/>
</dbReference>
<organism evidence="5 6">
    <name type="scientific">Ichthyenterobacterium magnum</name>
    <dbReference type="NCBI Taxonomy" id="1230530"/>
    <lineage>
        <taxon>Bacteria</taxon>
        <taxon>Pseudomonadati</taxon>
        <taxon>Bacteroidota</taxon>
        <taxon>Flavobacteriia</taxon>
        <taxon>Flavobacteriales</taxon>
        <taxon>Flavobacteriaceae</taxon>
        <taxon>Ichthyenterobacterium</taxon>
    </lineage>
</organism>
<name>A0A420DXY7_9FLAO</name>
<dbReference type="InterPro" id="IPR013517">
    <property type="entry name" value="FG-GAP"/>
</dbReference>
<dbReference type="InterPro" id="IPR032812">
    <property type="entry name" value="SbsA_Ig"/>
</dbReference>
<feature type="domain" description="SbsA Ig-like" evidence="3">
    <location>
        <begin position="247"/>
        <end position="355"/>
    </location>
</feature>
<accession>A0A420DXY7</accession>
<sequence>MKKSTYLSLLFFIILNNQLLLAQNYNHLVAGSTSPLTGFTNSSIEYGNVGQLIPIDYDVDGDIDFLTLNTTPDGWHLLRNNSGVYTEETTTTVGISLQNASGFVVVDYDNDGDDDIIDPIAGTDNEADIYRNDGGSGFTRLIAGSTSPLTGFTNSSIEYGNVGQLIPIDYDVDGDIDFLTLNTTPDGWHLLRNNSGVYTEETTTTVGISLQNASGFVVVDYDNDGDDDIIDPIAGTDNEADIYQNHNAPPKVMSSNPSDGDIGFEASSNIIITFNENISKGSGNIEIRRVSNNDVVESIDVNTTTVSGATLTINPVNDLIIATDLYIHISAGAIVDADSEIVVSLNNNPETLNFTAVNTLDVNKLSIENSVSLYPNPVKNSLNISTKEISIQRVSLYDVLGKKINQSQFINETIDFSLLEKGMYLLKIETDRGEIIKKVIKQ</sequence>
<dbReference type="OrthoDB" id="1056765at2"/>
<keyword evidence="1 2" id="KW-0732">Signal</keyword>
<dbReference type="RefSeq" id="WP_120200278.1">
    <property type="nucleotide sequence ID" value="NZ_RAQJ01000001.1"/>
</dbReference>
<protein>
    <submittedName>
        <fullName evidence="5">Putative secreted protein (Por secretion system target)</fullName>
    </submittedName>
</protein>
<evidence type="ECO:0000259" key="4">
    <source>
        <dbReference type="Pfam" id="PF18962"/>
    </source>
</evidence>
<evidence type="ECO:0000259" key="3">
    <source>
        <dbReference type="Pfam" id="PF13205"/>
    </source>
</evidence>
<dbReference type="InterPro" id="IPR028994">
    <property type="entry name" value="Integrin_alpha_N"/>
</dbReference>
<proteinExistence type="predicted"/>
<evidence type="ECO:0000313" key="5">
    <source>
        <dbReference type="EMBL" id="RKE99083.1"/>
    </source>
</evidence>
<dbReference type="InterPro" id="IPR026444">
    <property type="entry name" value="Secre_tail"/>
</dbReference>
<dbReference type="Pfam" id="PF18962">
    <property type="entry name" value="Por_Secre_tail"/>
    <property type="match status" value="1"/>
</dbReference>
<feature type="signal peptide" evidence="2">
    <location>
        <begin position="1"/>
        <end position="22"/>
    </location>
</feature>
<dbReference type="PANTHER" id="PTHR44103">
    <property type="entry name" value="PROPROTEIN CONVERTASE P"/>
    <property type="match status" value="1"/>
</dbReference>
<keyword evidence="6" id="KW-1185">Reference proteome</keyword>
<dbReference type="SUPFAM" id="SSF69318">
    <property type="entry name" value="Integrin alpha N-terminal domain"/>
    <property type="match status" value="1"/>
</dbReference>
<evidence type="ECO:0000256" key="2">
    <source>
        <dbReference type="SAM" id="SignalP"/>
    </source>
</evidence>
<comment type="caution">
    <text evidence="5">The sequence shown here is derived from an EMBL/GenBank/DDBJ whole genome shotgun (WGS) entry which is preliminary data.</text>
</comment>
<feature type="domain" description="Secretion system C-terminal sorting" evidence="4">
    <location>
        <begin position="373"/>
        <end position="440"/>
    </location>
</feature>
<evidence type="ECO:0000313" key="6">
    <source>
        <dbReference type="Proteomes" id="UP000284892"/>
    </source>
</evidence>
<dbReference type="NCBIfam" id="TIGR04183">
    <property type="entry name" value="Por_Secre_tail"/>
    <property type="match status" value="1"/>
</dbReference>
<gene>
    <name evidence="5" type="ORF">BXY80_1185</name>
</gene>
<dbReference type="Pfam" id="PF13205">
    <property type="entry name" value="Big_5"/>
    <property type="match status" value="1"/>
</dbReference>
<evidence type="ECO:0000256" key="1">
    <source>
        <dbReference type="ARBA" id="ARBA00022729"/>
    </source>
</evidence>
<reference evidence="5 6" key="1">
    <citation type="submission" date="2018-09" db="EMBL/GenBank/DDBJ databases">
        <title>Genomic Encyclopedia of Archaeal and Bacterial Type Strains, Phase II (KMG-II): from individual species to whole genera.</title>
        <authorList>
            <person name="Goeker M."/>
        </authorList>
    </citation>
    <scope>NUCLEOTIDE SEQUENCE [LARGE SCALE GENOMIC DNA]</scope>
    <source>
        <strain evidence="5 6">DSM 26283</strain>
    </source>
</reference>